<dbReference type="Pfam" id="PF00355">
    <property type="entry name" value="Rieske"/>
    <property type="match status" value="1"/>
</dbReference>
<gene>
    <name evidence="6" type="ORF">ACFQPE_13955</name>
</gene>
<evidence type="ECO:0000256" key="3">
    <source>
        <dbReference type="ARBA" id="ARBA00023004"/>
    </source>
</evidence>
<feature type="domain" description="Rieske" evidence="5">
    <location>
        <begin position="5"/>
        <end position="117"/>
    </location>
</feature>
<organism evidence="6 7">
    <name type="scientific">Halomarina halobia</name>
    <dbReference type="NCBI Taxonomy" id="3033386"/>
    <lineage>
        <taxon>Archaea</taxon>
        <taxon>Methanobacteriati</taxon>
        <taxon>Methanobacteriota</taxon>
        <taxon>Stenosarchaea group</taxon>
        <taxon>Halobacteria</taxon>
        <taxon>Halobacteriales</taxon>
        <taxon>Natronomonadaceae</taxon>
        <taxon>Halomarina</taxon>
    </lineage>
</organism>
<keyword evidence="4" id="KW-0411">Iron-sulfur</keyword>
<sequence length="146" mass="15989">MDEDRRIASVEEVPEDGTLLFTVRDGFDTEEVVLIRLAGDESGDSSPPVAAWKNYCQHWTDVRLDKGSGAMVRDGEIVCQRHGATFERDSGYCDFGPCEGAYLEEVAVAVEDGAVYLVDDRYEFANLGPSGEHDLSTGSRIDFSGT</sequence>
<dbReference type="GO" id="GO:0051537">
    <property type="term" value="F:2 iron, 2 sulfur cluster binding"/>
    <property type="evidence" value="ECO:0007669"/>
    <property type="project" value="UniProtKB-KW"/>
</dbReference>
<dbReference type="Proteomes" id="UP001596547">
    <property type="component" value="Unassembled WGS sequence"/>
</dbReference>
<dbReference type="SUPFAM" id="SSF50022">
    <property type="entry name" value="ISP domain"/>
    <property type="match status" value="1"/>
</dbReference>
<keyword evidence="2" id="KW-0479">Metal-binding</keyword>
<comment type="caution">
    <text evidence="6">The sequence shown here is derived from an EMBL/GenBank/DDBJ whole genome shotgun (WGS) entry which is preliminary data.</text>
</comment>
<keyword evidence="1" id="KW-0001">2Fe-2S</keyword>
<proteinExistence type="predicted"/>
<dbReference type="AlphaFoldDB" id="A0ABD6AC28"/>
<name>A0ABD6AC28_9EURY</name>
<dbReference type="GO" id="GO:0046872">
    <property type="term" value="F:metal ion binding"/>
    <property type="evidence" value="ECO:0007669"/>
    <property type="project" value="UniProtKB-KW"/>
</dbReference>
<dbReference type="InterPro" id="IPR017941">
    <property type="entry name" value="Rieske_2Fe-2S"/>
</dbReference>
<keyword evidence="3" id="KW-0408">Iron</keyword>
<evidence type="ECO:0000256" key="2">
    <source>
        <dbReference type="ARBA" id="ARBA00022723"/>
    </source>
</evidence>
<dbReference type="PANTHER" id="PTHR40261:SF1">
    <property type="entry name" value="RIESKE DOMAIN-CONTAINING PROTEIN"/>
    <property type="match status" value="1"/>
</dbReference>
<reference evidence="6 7" key="1">
    <citation type="journal article" date="2019" name="Int. J. Syst. Evol. Microbiol.">
        <title>The Global Catalogue of Microorganisms (GCM) 10K type strain sequencing project: providing services to taxonomists for standard genome sequencing and annotation.</title>
        <authorList>
            <consortium name="The Broad Institute Genomics Platform"/>
            <consortium name="The Broad Institute Genome Sequencing Center for Infectious Disease"/>
            <person name="Wu L."/>
            <person name="Ma J."/>
        </authorList>
    </citation>
    <scope>NUCLEOTIDE SEQUENCE [LARGE SCALE GENOMIC DNA]</scope>
    <source>
        <strain evidence="6 7">PSR21</strain>
    </source>
</reference>
<evidence type="ECO:0000313" key="7">
    <source>
        <dbReference type="Proteomes" id="UP001596547"/>
    </source>
</evidence>
<accession>A0ABD6AC28</accession>
<evidence type="ECO:0000256" key="1">
    <source>
        <dbReference type="ARBA" id="ARBA00022714"/>
    </source>
</evidence>
<evidence type="ECO:0000256" key="4">
    <source>
        <dbReference type="ARBA" id="ARBA00023014"/>
    </source>
</evidence>
<dbReference type="EMBL" id="JBHTBF010000002">
    <property type="protein sequence ID" value="MFC7317886.1"/>
    <property type="molecule type" value="Genomic_DNA"/>
</dbReference>
<dbReference type="GeneID" id="79315431"/>
<keyword evidence="7" id="KW-1185">Reference proteome</keyword>
<dbReference type="Gene3D" id="2.102.10.10">
    <property type="entry name" value="Rieske [2Fe-2S] iron-sulphur domain"/>
    <property type="match status" value="1"/>
</dbReference>
<dbReference type="InterPro" id="IPR036922">
    <property type="entry name" value="Rieske_2Fe-2S_sf"/>
</dbReference>
<dbReference type="RefSeq" id="WP_276302878.1">
    <property type="nucleotide sequence ID" value="NZ_CP119992.1"/>
</dbReference>
<evidence type="ECO:0000259" key="5">
    <source>
        <dbReference type="PROSITE" id="PS51296"/>
    </source>
</evidence>
<protein>
    <submittedName>
        <fullName evidence="6">Rieske (2Fe-2S) protein</fullName>
    </submittedName>
</protein>
<evidence type="ECO:0000313" key="6">
    <source>
        <dbReference type="EMBL" id="MFC7317886.1"/>
    </source>
</evidence>
<dbReference type="PANTHER" id="PTHR40261">
    <property type="match status" value="1"/>
</dbReference>
<dbReference type="PROSITE" id="PS51296">
    <property type="entry name" value="RIESKE"/>
    <property type="match status" value="1"/>
</dbReference>